<comment type="subcellular location">
    <subcellularLocation>
        <location evidence="1">Golgi apparatus membrane</location>
        <topology evidence="1">Multi-pass membrane protein</topology>
    </subcellularLocation>
</comment>
<keyword evidence="6" id="KW-0333">Golgi apparatus</keyword>
<dbReference type="AlphaFoldDB" id="A0A5P1FMP8"/>
<dbReference type="GO" id="GO:0071555">
    <property type="term" value="P:cell wall organization"/>
    <property type="evidence" value="ECO:0007669"/>
    <property type="project" value="UniProtKB-KW"/>
</dbReference>
<dbReference type="EC" id="2.4.1.32" evidence="11"/>
<dbReference type="Gene3D" id="3.90.550.10">
    <property type="entry name" value="Spore Coat Polysaccharide Biosynthesis Protein SpsA, Chain A"/>
    <property type="match status" value="1"/>
</dbReference>
<dbReference type="EMBL" id="CM007381">
    <property type="protein sequence ID" value="ONK79508.1"/>
    <property type="molecule type" value="Genomic_DNA"/>
</dbReference>
<evidence type="ECO:0000256" key="2">
    <source>
        <dbReference type="ARBA" id="ARBA00022676"/>
    </source>
</evidence>
<dbReference type="CDD" id="cd06437">
    <property type="entry name" value="CESA_CaSu_A2"/>
    <property type="match status" value="1"/>
</dbReference>
<dbReference type="SUPFAM" id="SSF53448">
    <property type="entry name" value="Nucleotide-diphospho-sugar transferases"/>
    <property type="match status" value="1"/>
</dbReference>
<evidence type="ECO:0000256" key="5">
    <source>
        <dbReference type="ARBA" id="ARBA00022989"/>
    </source>
</evidence>
<feature type="transmembrane region" description="Helical" evidence="12">
    <location>
        <begin position="396"/>
        <end position="418"/>
    </location>
</feature>
<dbReference type="GO" id="GO:0047259">
    <property type="term" value="F:glucomannan 4-beta-mannosyltransferase activity"/>
    <property type="evidence" value="ECO:0007669"/>
    <property type="project" value="UniProtKB-EC"/>
</dbReference>
<evidence type="ECO:0000256" key="8">
    <source>
        <dbReference type="ARBA" id="ARBA00023316"/>
    </source>
</evidence>
<protein>
    <recommendedName>
        <fullName evidence="11">glucomannan 4-beta-mannosyltransferase</fullName>
        <ecNumber evidence="11">2.4.1.32</ecNumber>
    </recommendedName>
</protein>
<dbReference type="GO" id="GO:0000139">
    <property type="term" value="C:Golgi membrane"/>
    <property type="evidence" value="ECO:0007669"/>
    <property type="project" value="UniProtKB-SubCell"/>
</dbReference>
<evidence type="ECO:0000256" key="1">
    <source>
        <dbReference type="ARBA" id="ARBA00004653"/>
    </source>
</evidence>
<evidence type="ECO:0000256" key="11">
    <source>
        <dbReference type="ARBA" id="ARBA00066505"/>
    </source>
</evidence>
<comment type="similarity">
    <text evidence="10">Belongs to the glycosyltransferase 2 family. Plant cellulose synthase-like A subfamily.</text>
</comment>
<dbReference type="PANTHER" id="PTHR32044">
    <property type="entry name" value="GLUCOMANNAN 4-BETA-MANNOSYLTRANSFERASE 9"/>
    <property type="match status" value="1"/>
</dbReference>
<dbReference type="PANTHER" id="PTHR32044:SF64">
    <property type="entry name" value="OS09G0572500 PROTEIN"/>
    <property type="match status" value="1"/>
</dbReference>
<dbReference type="GO" id="GO:0051753">
    <property type="term" value="F:mannan synthase activity"/>
    <property type="evidence" value="ECO:0007669"/>
    <property type="project" value="UniProtKB-ARBA"/>
</dbReference>
<proteinExistence type="inferred from homology"/>
<evidence type="ECO:0000313" key="14">
    <source>
        <dbReference type="EMBL" id="ONK79508.1"/>
    </source>
</evidence>
<keyword evidence="2" id="KW-0328">Glycosyltransferase</keyword>
<dbReference type="Pfam" id="PF13632">
    <property type="entry name" value="Glyco_trans_2_3"/>
    <property type="match status" value="1"/>
</dbReference>
<dbReference type="OMA" id="DYHFSIE"/>
<accession>A0A5P1FMP8</accession>
<gene>
    <name evidence="14" type="ORF">A4U43_C01F7070</name>
</gene>
<dbReference type="InterPro" id="IPR001173">
    <property type="entry name" value="Glyco_trans_2-like"/>
</dbReference>
<keyword evidence="15" id="KW-1185">Reference proteome</keyword>
<evidence type="ECO:0000256" key="6">
    <source>
        <dbReference type="ARBA" id="ARBA00023034"/>
    </source>
</evidence>
<evidence type="ECO:0000313" key="15">
    <source>
        <dbReference type="Proteomes" id="UP000243459"/>
    </source>
</evidence>
<evidence type="ECO:0000256" key="7">
    <source>
        <dbReference type="ARBA" id="ARBA00023136"/>
    </source>
</evidence>
<evidence type="ECO:0000259" key="13">
    <source>
        <dbReference type="Pfam" id="PF13632"/>
    </source>
</evidence>
<evidence type="ECO:0000256" key="12">
    <source>
        <dbReference type="SAM" id="Phobius"/>
    </source>
</evidence>
<evidence type="ECO:0000256" key="4">
    <source>
        <dbReference type="ARBA" id="ARBA00022692"/>
    </source>
</evidence>
<name>A0A5P1FMP8_ASPOF</name>
<dbReference type="Gramene" id="ONK79508">
    <property type="protein sequence ID" value="ONK79508"/>
    <property type="gene ID" value="A4U43_C01F7070"/>
</dbReference>
<evidence type="ECO:0000256" key="10">
    <source>
        <dbReference type="ARBA" id="ARBA00060879"/>
    </source>
</evidence>
<feature type="transmembrane region" description="Helical" evidence="12">
    <location>
        <begin position="350"/>
        <end position="376"/>
    </location>
</feature>
<dbReference type="InterPro" id="IPR029044">
    <property type="entry name" value="Nucleotide-diphossugar_trans"/>
</dbReference>
<feature type="domain" description="Glycosyltransferase 2-like" evidence="13">
    <location>
        <begin position="182"/>
        <end position="374"/>
    </location>
</feature>
<keyword evidence="8" id="KW-0961">Cell wall biogenesis/degradation</keyword>
<feature type="transmembrane region" description="Helical" evidence="12">
    <location>
        <begin position="499"/>
        <end position="522"/>
    </location>
</feature>
<organism evidence="14 15">
    <name type="scientific">Asparagus officinalis</name>
    <name type="common">Garden asparagus</name>
    <dbReference type="NCBI Taxonomy" id="4686"/>
    <lineage>
        <taxon>Eukaryota</taxon>
        <taxon>Viridiplantae</taxon>
        <taxon>Streptophyta</taxon>
        <taxon>Embryophyta</taxon>
        <taxon>Tracheophyta</taxon>
        <taxon>Spermatophyta</taxon>
        <taxon>Magnoliopsida</taxon>
        <taxon>Liliopsida</taxon>
        <taxon>Asparagales</taxon>
        <taxon>Asparagaceae</taxon>
        <taxon>Asparagoideae</taxon>
        <taxon>Asparagus</taxon>
    </lineage>
</organism>
<keyword evidence="3" id="KW-0808">Transferase</keyword>
<sequence length="524" mass="60753">MRNLGVKEAPVLDAAENLKLAWHHVRKPVVVPVLQAAVYVCAAMSIMLFVERVYMAIVILCVKLLRRKRYTRYRVDAILAELEATRNHPMVLVQIPMYNEKEVYKLSIGAACRLNWPADRITIQVLDDSTDPHTKQLVELECQKWRNENVNIKYEIRSNRNGYKAGALREGLKKHYVKQCEYVAIFDADFQPDTDFLTRTIPFLLSNPELALVQARWKFVNSDECLMTRLQEMALDYHFSVEQEVGSSTYSFFGFNGTAGVWRLQALTNAGGWKDRTTVEDMDLAVRASLKGWKFVFVGDLCVKNELPSTYKAYKFQQHRWSCGPANLFRKMLKEIILCERVSIWKKFHVIYAFFFVRKIVAHIVTFFFYCIVIPACVLVPEVRLHKFIAVYVPSTITILNAVCTPRSIHLLIFWILFENVMSMHRAKATIIGLLEASRVNEWVVTEKLGNANRHRNDNKSLRKLRQRIGERVQLLELFVGLYLVYCGIYDIMYGRDHFWIYLFTQAIAFFIVGVGYIGTIVPT</sequence>
<keyword evidence="7 12" id="KW-0472">Membrane</keyword>
<keyword evidence="4 12" id="KW-0812">Transmembrane</keyword>
<feature type="transmembrane region" description="Helical" evidence="12">
    <location>
        <begin position="473"/>
        <end position="493"/>
    </location>
</feature>
<dbReference type="FunFam" id="3.90.550.10:FF:000015">
    <property type="entry name" value="Glucomannan 4-beta-mannosyltransferase 9"/>
    <property type="match status" value="1"/>
</dbReference>
<reference evidence="15" key="1">
    <citation type="journal article" date="2017" name="Nat. Commun.">
        <title>The asparagus genome sheds light on the origin and evolution of a young Y chromosome.</title>
        <authorList>
            <person name="Harkess A."/>
            <person name="Zhou J."/>
            <person name="Xu C."/>
            <person name="Bowers J.E."/>
            <person name="Van der Hulst R."/>
            <person name="Ayyampalayam S."/>
            <person name="Mercati F."/>
            <person name="Riccardi P."/>
            <person name="McKain M.R."/>
            <person name="Kakrana A."/>
            <person name="Tang H."/>
            <person name="Ray J."/>
            <person name="Groenendijk J."/>
            <person name="Arikit S."/>
            <person name="Mathioni S.M."/>
            <person name="Nakano M."/>
            <person name="Shan H."/>
            <person name="Telgmann-Rauber A."/>
            <person name="Kanno A."/>
            <person name="Yue Z."/>
            <person name="Chen H."/>
            <person name="Li W."/>
            <person name="Chen Y."/>
            <person name="Xu X."/>
            <person name="Zhang Y."/>
            <person name="Luo S."/>
            <person name="Chen H."/>
            <person name="Gao J."/>
            <person name="Mao Z."/>
            <person name="Pires J.C."/>
            <person name="Luo M."/>
            <person name="Kudrna D."/>
            <person name="Wing R.A."/>
            <person name="Meyers B.C."/>
            <person name="Yi K."/>
            <person name="Kong H."/>
            <person name="Lavrijsen P."/>
            <person name="Sunseri F."/>
            <person name="Falavigna A."/>
            <person name="Ye Y."/>
            <person name="Leebens-Mack J.H."/>
            <person name="Chen G."/>
        </authorList>
    </citation>
    <scope>NUCLEOTIDE SEQUENCE [LARGE SCALE GENOMIC DNA]</scope>
    <source>
        <strain evidence="15">cv. DH0086</strain>
    </source>
</reference>
<comment type="catalytic activity">
    <reaction evidence="9">
        <text>GDP-mannose + (glucomannan)n = GDP + (glucomannan)n+1.</text>
        <dbReference type="EC" id="2.4.1.32"/>
    </reaction>
</comment>
<evidence type="ECO:0000256" key="3">
    <source>
        <dbReference type="ARBA" id="ARBA00022679"/>
    </source>
</evidence>
<keyword evidence="5 12" id="KW-1133">Transmembrane helix</keyword>
<evidence type="ECO:0000256" key="9">
    <source>
        <dbReference type="ARBA" id="ARBA00051800"/>
    </source>
</evidence>
<dbReference type="OrthoDB" id="72851at2759"/>
<feature type="transmembrane region" description="Helical" evidence="12">
    <location>
        <begin position="36"/>
        <end position="65"/>
    </location>
</feature>
<dbReference type="Proteomes" id="UP000243459">
    <property type="component" value="Chromosome 1"/>
</dbReference>